<dbReference type="EMBL" id="OP765584">
    <property type="protein sequence ID" value="UZT29255.1"/>
    <property type="molecule type" value="Genomic_DNA"/>
</dbReference>
<dbReference type="EMBL" id="OP765507">
    <property type="protein sequence ID" value="UZT28903.1"/>
    <property type="molecule type" value="Genomic_DNA"/>
</dbReference>
<evidence type="ECO:0000256" key="1">
    <source>
        <dbReference type="SAM" id="MobiDB-lite"/>
    </source>
</evidence>
<reference evidence="3" key="1">
    <citation type="submission" date="2022-11" db="EMBL/GenBank/DDBJ databases">
        <title>Genomics discovery of giant fungal viruses from subsurface oceanic crustal fluids.</title>
        <authorList>
            <person name="Bhattacharjee A.S."/>
            <person name="Schulz F."/>
            <person name="Woyke T."/>
            <person name="Orcutt B.N."/>
            <person name="Matinez Martinez J."/>
        </authorList>
    </citation>
    <scope>NUCLEOTIDE SEQUENCE</scope>
    <source>
        <strain evidence="2">VSAG1.JdFR</strain>
        <strain evidence="3">VSAG8.JdFR</strain>
    </source>
</reference>
<feature type="region of interest" description="Disordered" evidence="1">
    <location>
        <begin position="60"/>
        <end position="80"/>
    </location>
</feature>
<name>A0A9E8GBD6_9VIRU</name>
<protein>
    <submittedName>
        <fullName evidence="3">Uncharacterized protein</fullName>
    </submittedName>
</protein>
<evidence type="ECO:0000313" key="3">
    <source>
        <dbReference type="EMBL" id="UZT29255.1"/>
    </source>
</evidence>
<accession>A0A9E8GBD6</accession>
<evidence type="ECO:0000313" key="2">
    <source>
        <dbReference type="EMBL" id="UZT28903.1"/>
    </source>
</evidence>
<sequence length="80" mass="9417">MSDLNLLKKLLNNNNLAIPNLYFCGSYNNNKTNNEIIESKILNIDDEKYNKLLDKNTFKKAKKITKKNKNKTNKKTRKKK</sequence>
<organism evidence="3">
    <name type="scientific">Nucleocytoviricota sp</name>
    <dbReference type="NCBI Taxonomy" id="2809609"/>
    <lineage>
        <taxon>Viruses</taxon>
        <taxon>Varidnaviria</taxon>
        <taxon>Bamfordvirae</taxon>
        <taxon>Nucleocytoviricota</taxon>
    </lineage>
</organism>
<proteinExistence type="predicted"/>